<reference evidence="3" key="1">
    <citation type="submission" date="2018-02" db="EMBL/GenBank/DDBJ databases">
        <title>Rhizophora mucronata_Transcriptome.</title>
        <authorList>
            <person name="Meera S.P."/>
            <person name="Sreeshan A."/>
            <person name="Augustine A."/>
        </authorList>
    </citation>
    <scope>NUCLEOTIDE SEQUENCE</scope>
    <source>
        <tissue evidence="3">Leaf</tissue>
    </source>
</reference>
<dbReference type="AlphaFoldDB" id="A0A2P2IKX0"/>
<dbReference type="Pfam" id="PF03330">
    <property type="entry name" value="DPBB_1"/>
    <property type="match status" value="1"/>
</dbReference>
<dbReference type="InterPro" id="IPR036908">
    <property type="entry name" value="RlpA-like_sf"/>
</dbReference>
<dbReference type="InterPro" id="IPR009009">
    <property type="entry name" value="RlpA-like_DPBB"/>
</dbReference>
<feature type="domain" description="Expansin-like EG45" evidence="2">
    <location>
        <begin position="17"/>
        <end position="131"/>
    </location>
</feature>
<dbReference type="EMBL" id="GGEC01001348">
    <property type="protein sequence ID" value="MBW81831.1"/>
    <property type="molecule type" value="Transcribed_RNA"/>
</dbReference>
<evidence type="ECO:0000256" key="1">
    <source>
        <dbReference type="SAM" id="SignalP"/>
    </source>
</evidence>
<protein>
    <submittedName>
        <fullName evidence="3">Expansin-related protein 3</fullName>
    </submittedName>
</protein>
<dbReference type="Gene3D" id="2.40.40.10">
    <property type="entry name" value="RlpA-like domain"/>
    <property type="match status" value="1"/>
</dbReference>
<keyword evidence="1" id="KW-0732">Signal</keyword>
<dbReference type="GO" id="GO:0048046">
    <property type="term" value="C:apoplast"/>
    <property type="evidence" value="ECO:0007669"/>
    <property type="project" value="InterPro"/>
</dbReference>
<proteinExistence type="predicted"/>
<organism evidence="3">
    <name type="scientific">Rhizophora mucronata</name>
    <name type="common">Asiatic mangrove</name>
    <dbReference type="NCBI Taxonomy" id="61149"/>
    <lineage>
        <taxon>Eukaryota</taxon>
        <taxon>Viridiplantae</taxon>
        <taxon>Streptophyta</taxon>
        <taxon>Embryophyta</taxon>
        <taxon>Tracheophyta</taxon>
        <taxon>Spermatophyta</taxon>
        <taxon>Magnoliopsida</taxon>
        <taxon>eudicotyledons</taxon>
        <taxon>Gunneridae</taxon>
        <taxon>Pentapetalae</taxon>
        <taxon>rosids</taxon>
        <taxon>fabids</taxon>
        <taxon>Malpighiales</taxon>
        <taxon>Rhizophoraceae</taxon>
        <taxon>Rhizophora</taxon>
    </lineage>
</organism>
<sequence>MEMRALVLTVGCMVLCLAAVAHSEETLAIFYNIPPSHRSACYGSKDVGQLITGVSDALWNGGAACGRKYRVSCVKGANLAPHPCKPGTSVAVTVADYCRPLCNGTLSLSRQAFNQIADPNAGKVVVDYQQI</sequence>
<dbReference type="InterPro" id="IPR007112">
    <property type="entry name" value="Expansin/allergen_DPBB_dom"/>
</dbReference>
<dbReference type="PANTHER" id="PTHR47295:SF5">
    <property type="entry name" value="EG45-LIKE DOMAIN CONTAINING PROTEIN 2"/>
    <property type="match status" value="1"/>
</dbReference>
<dbReference type="GO" id="GO:0009627">
    <property type="term" value="P:systemic acquired resistance"/>
    <property type="evidence" value="ECO:0007669"/>
    <property type="project" value="InterPro"/>
</dbReference>
<feature type="chain" id="PRO_5015166519" evidence="1">
    <location>
        <begin position="24"/>
        <end position="131"/>
    </location>
</feature>
<dbReference type="SUPFAM" id="SSF50685">
    <property type="entry name" value="Barwin-like endoglucanases"/>
    <property type="match status" value="1"/>
</dbReference>
<name>A0A2P2IKX0_RHIMU</name>
<dbReference type="InterPro" id="IPR044206">
    <property type="entry name" value="EGC1/2"/>
</dbReference>
<dbReference type="PROSITE" id="PS50842">
    <property type="entry name" value="EXPANSIN_EG45"/>
    <property type="match status" value="1"/>
</dbReference>
<dbReference type="PANTHER" id="PTHR47295">
    <property type="entry name" value="EG45-LIKE DOMAIN CONTAINING PROTEIN 1-RELATED"/>
    <property type="match status" value="1"/>
</dbReference>
<dbReference type="CDD" id="cd22269">
    <property type="entry name" value="DPBB_EG45-like"/>
    <property type="match status" value="1"/>
</dbReference>
<evidence type="ECO:0000313" key="3">
    <source>
        <dbReference type="EMBL" id="MBW81831.1"/>
    </source>
</evidence>
<evidence type="ECO:0000259" key="2">
    <source>
        <dbReference type="PROSITE" id="PS50842"/>
    </source>
</evidence>
<accession>A0A2P2IKX0</accession>
<dbReference type="SMART" id="SM00837">
    <property type="entry name" value="DPBB_1"/>
    <property type="match status" value="1"/>
</dbReference>
<feature type="signal peptide" evidence="1">
    <location>
        <begin position="1"/>
        <end position="23"/>
    </location>
</feature>